<dbReference type="SUPFAM" id="SSF75304">
    <property type="entry name" value="Amidase signature (AS) enzymes"/>
    <property type="match status" value="1"/>
</dbReference>
<dbReference type="OrthoDB" id="9811471at2"/>
<reference evidence="2 3" key="1">
    <citation type="submission" date="2019-06" db="EMBL/GenBank/DDBJ databases">
        <title>Whole genome shotgun sequence of Acetobacter peroxydans NBRC 13755.</title>
        <authorList>
            <person name="Hosoyama A."/>
            <person name="Uohara A."/>
            <person name="Ohji S."/>
            <person name="Ichikawa N."/>
        </authorList>
    </citation>
    <scope>NUCLEOTIDE SEQUENCE [LARGE SCALE GENOMIC DNA]</scope>
    <source>
        <strain evidence="2 3">NBRC 13755</strain>
    </source>
</reference>
<dbReference type="AlphaFoldDB" id="A0A4Y3TX64"/>
<gene>
    <name evidence="2" type="primary">gatA_1</name>
    <name evidence="2" type="ORF">APE01nite_21900</name>
</gene>
<sequence>MINPVTDLPSTPLPRFATARAIAQAVRAGHRSAVSVIQDTFSNMRAVDPALNCVTHMLEQDALEQAARIDCARQAGAPLPPLAGVPFGVKDLFDIAGHVTTAGSKVLRHAPCARQDAAIVQRLKAAGAIPVAKLNMDEFAYGFATDNAHYGVTRNPHDPTRMAGGSSGGSAAAVAAGVLPFTLGSDTNGSIRVPAALCGTWGIKPTFGRLPRDGAYPFSASLDVVGSFAGTLDDLIDTFHIMDGVASDDAPAEPDAASLRVARLGGWFASSLSPALTTLIEQVCTRLNVTQTVDLPHTASARAASFLITAAEGGNLHLPRLRQQADDYDPATRDRFLAGAMLASSTYLQAQRFRSWFHARIHQIFEQVDVLIAPAVMCEAPLLDDPTILVDGKPVAARANLGLYTQPLTLAGVPVLAAPLLQTHTLPLGLQLVAAPGQESALFSIARKLEREGVLGTMPIPTPEYA</sequence>
<dbReference type="PANTHER" id="PTHR11895">
    <property type="entry name" value="TRANSAMIDASE"/>
    <property type="match status" value="1"/>
</dbReference>
<protein>
    <submittedName>
        <fullName evidence="2">Amidase</fullName>
    </submittedName>
</protein>
<accession>A0A4Y3TX64</accession>
<dbReference type="GO" id="GO:0003824">
    <property type="term" value="F:catalytic activity"/>
    <property type="evidence" value="ECO:0007669"/>
    <property type="project" value="InterPro"/>
</dbReference>
<dbReference type="EMBL" id="BJMV01000013">
    <property type="protein sequence ID" value="GEB86393.1"/>
    <property type="molecule type" value="Genomic_DNA"/>
</dbReference>
<evidence type="ECO:0000259" key="1">
    <source>
        <dbReference type="Pfam" id="PF01425"/>
    </source>
</evidence>
<dbReference type="NCBIfam" id="NF006631">
    <property type="entry name" value="PRK09201.1"/>
    <property type="match status" value="1"/>
</dbReference>
<dbReference type="InterPro" id="IPR036928">
    <property type="entry name" value="AS_sf"/>
</dbReference>
<dbReference type="NCBIfam" id="TIGR02715">
    <property type="entry name" value="amido_AtzE"/>
    <property type="match status" value="1"/>
</dbReference>
<evidence type="ECO:0000313" key="3">
    <source>
        <dbReference type="Proteomes" id="UP000317730"/>
    </source>
</evidence>
<dbReference type="Gene3D" id="3.90.1300.10">
    <property type="entry name" value="Amidase signature (AS) domain"/>
    <property type="match status" value="1"/>
</dbReference>
<dbReference type="InterPro" id="IPR014087">
    <property type="entry name" value="Carboxybiuret_hydro_AtzE"/>
</dbReference>
<comment type="caution">
    <text evidence="2">The sequence shown here is derived from an EMBL/GenBank/DDBJ whole genome shotgun (WGS) entry which is preliminary data.</text>
</comment>
<proteinExistence type="predicted"/>
<dbReference type="Pfam" id="PF01425">
    <property type="entry name" value="Amidase"/>
    <property type="match status" value="1"/>
</dbReference>
<dbReference type="Proteomes" id="UP000317730">
    <property type="component" value="Unassembled WGS sequence"/>
</dbReference>
<dbReference type="RefSeq" id="WP_141377499.1">
    <property type="nucleotide sequence ID" value="NZ_BAPL01000022.1"/>
</dbReference>
<keyword evidence="3" id="KW-1185">Reference proteome</keyword>
<dbReference type="InterPro" id="IPR023631">
    <property type="entry name" value="Amidase_dom"/>
</dbReference>
<feature type="domain" description="Amidase" evidence="1">
    <location>
        <begin position="36"/>
        <end position="442"/>
    </location>
</feature>
<name>A0A4Y3TX64_9PROT</name>
<dbReference type="InterPro" id="IPR000120">
    <property type="entry name" value="Amidase"/>
</dbReference>
<evidence type="ECO:0000313" key="2">
    <source>
        <dbReference type="EMBL" id="GEB86393.1"/>
    </source>
</evidence>
<dbReference type="PANTHER" id="PTHR11895:SF172">
    <property type="entry name" value="GLUTAMYL-TRNA(GLN) AMIDOTRANSFERASE"/>
    <property type="match status" value="1"/>
</dbReference>
<organism evidence="2 3">
    <name type="scientific">Acetobacter peroxydans</name>
    <dbReference type="NCBI Taxonomy" id="104098"/>
    <lineage>
        <taxon>Bacteria</taxon>
        <taxon>Pseudomonadati</taxon>
        <taxon>Pseudomonadota</taxon>
        <taxon>Alphaproteobacteria</taxon>
        <taxon>Acetobacterales</taxon>
        <taxon>Acetobacteraceae</taxon>
        <taxon>Acetobacter</taxon>
    </lineage>
</organism>